<feature type="region of interest" description="Disordered" evidence="1">
    <location>
        <begin position="1"/>
        <end position="69"/>
    </location>
</feature>
<evidence type="ECO:0000313" key="3">
    <source>
        <dbReference type="Proteomes" id="UP000258309"/>
    </source>
</evidence>
<dbReference type="Proteomes" id="UP000258309">
    <property type="component" value="Unassembled WGS sequence"/>
</dbReference>
<name>A0A3E2HJ21_SCYLI</name>
<dbReference type="AlphaFoldDB" id="A0A3E2HJ21"/>
<dbReference type="OrthoDB" id="9994419at2759"/>
<reference evidence="2 3" key="1">
    <citation type="submission" date="2018-05" db="EMBL/GenBank/DDBJ databases">
        <title>Draft genome sequence of Scytalidium lignicola DSM 105466, a ubiquitous saprotrophic fungus.</title>
        <authorList>
            <person name="Buettner E."/>
            <person name="Gebauer A.M."/>
            <person name="Hofrichter M."/>
            <person name="Liers C."/>
            <person name="Kellner H."/>
        </authorList>
    </citation>
    <scope>NUCLEOTIDE SEQUENCE [LARGE SCALE GENOMIC DNA]</scope>
    <source>
        <strain evidence="2 3">DSM 105466</strain>
    </source>
</reference>
<feature type="non-terminal residue" evidence="2">
    <location>
        <position position="1"/>
    </location>
</feature>
<dbReference type="SUPFAM" id="SSF52047">
    <property type="entry name" value="RNI-like"/>
    <property type="match status" value="1"/>
</dbReference>
<evidence type="ECO:0000313" key="2">
    <source>
        <dbReference type="EMBL" id="RFU33142.1"/>
    </source>
</evidence>
<feature type="region of interest" description="Disordered" evidence="1">
    <location>
        <begin position="171"/>
        <end position="192"/>
    </location>
</feature>
<accession>A0A3E2HJ21</accession>
<evidence type="ECO:0000256" key="1">
    <source>
        <dbReference type="SAM" id="MobiDB-lite"/>
    </source>
</evidence>
<dbReference type="STRING" id="5539.A0A3E2HJ21"/>
<dbReference type="EMBL" id="NCSJ02000040">
    <property type="protein sequence ID" value="RFU33142.1"/>
    <property type="molecule type" value="Genomic_DNA"/>
</dbReference>
<gene>
    <name evidence="2" type="ORF">B7463_g3175</name>
</gene>
<feature type="compositionally biased region" description="Basic and acidic residues" evidence="1">
    <location>
        <begin position="56"/>
        <end position="67"/>
    </location>
</feature>
<comment type="caution">
    <text evidence="2">The sequence shown here is derived from an EMBL/GenBank/DDBJ whole genome shotgun (WGS) entry which is preliminary data.</text>
</comment>
<dbReference type="Gene3D" id="3.80.10.10">
    <property type="entry name" value="Ribonuclease Inhibitor"/>
    <property type="match status" value="1"/>
</dbReference>
<dbReference type="OMA" id="TKQMNAE"/>
<protein>
    <recommendedName>
        <fullName evidence="4">F-box domain-containing protein</fullName>
    </recommendedName>
</protein>
<feature type="non-terminal residue" evidence="2">
    <location>
        <position position="664"/>
    </location>
</feature>
<dbReference type="InterPro" id="IPR032675">
    <property type="entry name" value="LRR_dom_sf"/>
</dbReference>
<proteinExistence type="predicted"/>
<feature type="compositionally biased region" description="Low complexity" evidence="1">
    <location>
        <begin position="9"/>
        <end position="23"/>
    </location>
</feature>
<feature type="compositionally biased region" description="Polar residues" evidence="1">
    <location>
        <begin position="171"/>
        <end position="180"/>
    </location>
</feature>
<keyword evidence="3" id="KW-1185">Reference proteome</keyword>
<evidence type="ECO:0008006" key="4">
    <source>
        <dbReference type="Google" id="ProtNLM"/>
    </source>
</evidence>
<organism evidence="2 3">
    <name type="scientific">Scytalidium lignicola</name>
    <name type="common">Hyphomycete</name>
    <dbReference type="NCBI Taxonomy" id="5539"/>
    <lineage>
        <taxon>Eukaryota</taxon>
        <taxon>Fungi</taxon>
        <taxon>Dikarya</taxon>
        <taxon>Ascomycota</taxon>
        <taxon>Pezizomycotina</taxon>
        <taxon>Leotiomycetes</taxon>
        <taxon>Leotiomycetes incertae sedis</taxon>
        <taxon>Scytalidium</taxon>
    </lineage>
</organism>
<sequence>MAIPPSLNTSTSPPDSRSTSPSPQELQDRPYSFEIEPPAFAMATMKIKSKSLQNKPLERPSLDRVDRSSFSSVKENAGVVQSFTDSKTSSYLRNKFIVSPSEEAIEDSPPITPPSEELPFALTNPHSMLHGFVCPCENFKGWKSIGISGKVASKSYSDLKALRSWDWETTTQEKPTTVNQAPCKLKPGQNIPGRSPLESLPMEILGSIIDHLSLDIPPNGFTARNVDLMSLLLTSRTIHVATLNTLYSNITIPHSRIFRKFLAQIEEHSSLGSIVRRIDFSHFNPTMAGQTARERAETLNLIPQTILKCLSITPNLREFLAQEHIDDDIDAKVIKTLLCDLPKLKAIDFCACSSPSFRDSFNAVINASPSPLPEILPVTRISFHECTILSSKVFTTLLPRLPRLTHLDVAHTKITDDALFSIPKTARLTHLNLSKCSHLTGARVVEFLATHPAASTLVYLNLAMDAKSHELFSSEDLTALIPTLPETLRSLSLKGSKMERSHIPALLPLTKHLEELGLGRNINVSDIRSLLFPNEDLPLEEQLSWVPHSLRYMDISDLSLRQLDLSTMFSSSYPVLKSVSRPLEVFELSPEVFTKLSNGTAVKRAGWRLQEAGRRGWLVRDQKDEMTDNGGREWKWGANYWGMRKIPVARADVGGMYGLYMFKR</sequence>